<reference evidence="9 10" key="1">
    <citation type="submission" date="2020-05" db="EMBL/GenBank/DDBJ databases">
        <title>Genome sequencing of Spirosoma sp. TS118.</title>
        <authorList>
            <person name="Lee J.-H."/>
            <person name="Jeong S."/>
            <person name="Zhao L."/>
            <person name="Jung J.-H."/>
            <person name="Kim M.-K."/>
            <person name="Lim S."/>
        </authorList>
    </citation>
    <scope>NUCLEOTIDE SEQUENCE [LARGE SCALE GENOMIC DNA]</scope>
    <source>
        <strain evidence="9 10">TS118</strain>
    </source>
</reference>
<evidence type="ECO:0000259" key="8">
    <source>
        <dbReference type="Pfam" id="PF25183"/>
    </source>
</evidence>
<name>A0A6M5Y5N8_9BACT</name>
<dbReference type="EMBL" id="CP053435">
    <property type="protein sequence ID" value="QJW88680.1"/>
    <property type="molecule type" value="Genomic_DNA"/>
</dbReference>
<sequence length="1024" mass="112215">MKNFFLFWLLMSLAVGAFAQTADLDVTVRELTRQQSVTGQTVYLENPAIGLTASGQTDANGKVLFRQLSLNGTYRLYTKETGQYQESVAEGIVLRSNFRRSVTLLLPGKREVNLTEVSVRGNSLRGTSASRINTTNAEVSSELEIRKVEELPVEGRDITRVLYRLPNVSQATGFFPEAPNVSINGANGLFNNYLIDGMDNNERFLGGQKFAIPIGFTRNVTVLTNNYSVEFGNTGNGIINITTKSGSNETTGEVFLLSRPGAVIDAQTSYPLRDLSGNQVRAGFARYQGGFGVGGALVKNKTFYFLNVEHTTDVKDNLLTAPLLGINETVRGTNRFTYISGKLDQFWSDRFKSSLRVNVGQVAIGRQAGGLEGGIAFPSAANAQDRNSLLIASRNTYTTKRFASETNVQYSSFRWNYARATNPNSPDVTVLDPTGQGVAYLGHPGYLFDSHENTVQLQQKFSFYRGNHTFRAGAEVIAARHQLFGGGNPNGSYTVQLTASQLGALRERGVGVNLSPADIPADARVLNYSVELRPASFGTTQTIYTAYVEDQFTASPRLNLTVGLRYDYDNLSKGGAATGDFNNVAPRGSFNYKLTGRSAIRGGVGLFYDKILYSVYSDALQQNNTGPDFKRQLQYFVDQGILPAGTNIDRVTFDGNLSVGPGFNSAGQSFRYLQGPSAASFAGQRNTFSGERRILNPNGYANPYTFQSTLGYQLQVSDKMLFYADVVYNESYNLFRTTNLNAPSAWDYTLSAQRSIARSTGAANLTRPVSIANGAGIINGQRLTGVAQSVVMTEDKGRSRYTALSLNLQKDRANDLYAYRLIYTLSRLYNDTEDINFRAMDANNFASEWGPSINDRRHIINGIFNYYVGQRLTATVAALIQSGQPINRIPDGSKYVVVNQNLQPVLVGGQSITSNDLNGDGSAFGDAYVGNSDRQPGESRNSDRLPWSKVVDVSVQYNLPLAGRARQIEIRADVFNVLNTNNLSGYSNNATQSNQIQVGPRGSGIVQRNAAPPRQFQFGVRYLF</sequence>
<comment type="subcellular location">
    <subcellularLocation>
        <location evidence="1">Cell outer membrane</location>
    </subcellularLocation>
</comment>
<accession>A0A6M5Y5N8</accession>
<proteinExistence type="predicted"/>
<evidence type="ECO:0000256" key="5">
    <source>
        <dbReference type="ARBA" id="ARBA00023237"/>
    </source>
</evidence>
<dbReference type="InterPro" id="IPR057601">
    <property type="entry name" value="Oar-like_b-barrel"/>
</dbReference>
<protein>
    <submittedName>
        <fullName evidence="9">TonB-dependent receptor</fullName>
    </submittedName>
</protein>
<evidence type="ECO:0000256" key="4">
    <source>
        <dbReference type="ARBA" id="ARBA00023136"/>
    </source>
</evidence>
<evidence type="ECO:0000256" key="2">
    <source>
        <dbReference type="ARBA" id="ARBA00022729"/>
    </source>
</evidence>
<feature type="domain" description="TonB-dependent transporter Oar-like beta-barrel" evidence="8">
    <location>
        <begin position="578"/>
        <end position="1017"/>
    </location>
</feature>
<dbReference type="InterPro" id="IPR010917">
    <property type="entry name" value="TonB_rcpt_CS"/>
</dbReference>
<dbReference type="KEGG" id="stae:HNV11_04455"/>
<dbReference type="Pfam" id="PF25183">
    <property type="entry name" value="OMP_b-brl_4"/>
    <property type="match status" value="2"/>
</dbReference>
<feature type="signal peptide" evidence="6">
    <location>
        <begin position="1"/>
        <end position="19"/>
    </location>
</feature>
<dbReference type="Pfam" id="PF07715">
    <property type="entry name" value="Plug"/>
    <property type="match status" value="1"/>
</dbReference>
<evidence type="ECO:0000313" key="9">
    <source>
        <dbReference type="EMBL" id="QJW88680.1"/>
    </source>
</evidence>
<gene>
    <name evidence="9" type="ORF">HNV11_04455</name>
</gene>
<keyword evidence="5" id="KW-0998">Cell outer membrane</keyword>
<keyword evidence="3" id="KW-0798">TonB box</keyword>
<dbReference type="GO" id="GO:0009279">
    <property type="term" value="C:cell outer membrane"/>
    <property type="evidence" value="ECO:0007669"/>
    <property type="project" value="UniProtKB-SubCell"/>
</dbReference>
<evidence type="ECO:0000256" key="6">
    <source>
        <dbReference type="SAM" id="SignalP"/>
    </source>
</evidence>
<feature type="domain" description="TonB-dependent receptor plug" evidence="7">
    <location>
        <begin position="155"/>
        <end position="235"/>
    </location>
</feature>
<dbReference type="RefSeq" id="WP_171738518.1">
    <property type="nucleotide sequence ID" value="NZ_CP053435.1"/>
</dbReference>
<dbReference type="Proteomes" id="UP000502756">
    <property type="component" value="Chromosome"/>
</dbReference>
<dbReference type="Gene3D" id="2.40.170.20">
    <property type="entry name" value="TonB-dependent receptor, beta-barrel domain"/>
    <property type="match status" value="2"/>
</dbReference>
<keyword evidence="9" id="KW-0675">Receptor</keyword>
<dbReference type="AlphaFoldDB" id="A0A6M5Y5N8"/>
<dbReference type="Gene3D" id="2.170.130.10">
    <property type="entry name" value="TonB-dependent receptor, plug domain"/>
    <property type="match status" value="1"/>
</dbReference>
<keyword evidence="2 6" id="KW-0732">Signal</keyword>
<dbReference type="InterPro" id="IPR037066">
    <property type="entry name" value="Plug_dom_sf"/>
</dbReference>
<dbReference type="InterPro" id="IPR012910">
    <property type="entry name" value="Plug_dom"/>
</dbReference>
<evidence type="ECO:0000256" key="3">
    <source>
        <dbReference type="ARBA" id="ARBA00023077"/>
    </source>
</evidence>
<evidence type="ECO:0000256" key="1">
    <source>
        <dbReference type="ARBA" id="ARBA00004442"/>
    </source>
</evidence>
<dbReference type="InterPro" id="IPR036942">
    <property type="entry name" value="Beta-barrel_TonB_sf"/>
</dbReference>
<keyword evidence="4" id="KW-0472">Membrane</keyword>
<keyword evidence="10" id="KW-1185">Reference proteome</keyword>
<evidence type="ECO:0000313" key="10">
    <source>
        <dbReference type="Proteomes" id="UP000502756"/>
    </source>
</evidence>
<feature type="chain" id="PRO_5026683099" evidence="6">
    <location>
        <begin position="20"/>
        <end position="1024"/>
    </location>
</feature>
<dbReference type="PROSITE" id="PS01156">
    <property type="entry name" value="TONB_DEPENDENT_REC_2"/>
    <property type="match status" value="1"/>
</dbReference>
<evidence type="ECO:0000259" key="7">
    <source>
        <dbReference type="Pfam" id="PF07715"/>
    </source>
</evidence>
<dbReference type="SUPFAM" id="SSF56935">
    <property type="entry name" value="Porins"/>
    <property type="match status" value="1"/>
</dbReference>
<feature type="domain" description="TonB-dependent transporter Oar-like beta-barrel" evidence="8">
    <location>
        <begin position="340"/>
        <end position="570"/>
    </location>
</feature>
<organism evidence="9 10">
    <name type="scientific">Spirosoma taeanense</name>
    <dbReference type="NCBI Taxonomy" id="2735870"/>
    <lineage>
        <taxon>Bacteria</taxon>
        <taxon>Pseudomonadati</taxon>
        <taxon>Bacteroidota</taxon>
        <taxon>Cytophagia</taxon>
        <taxon>Cytophagales</taxon>
        <taxon>Cytophagaceae</taxon>
        <taxon>Spirosoma</taxon>
    </lineage>
</organism>